<dbReference type="EMBL" id="MU167347">
    <property type="protein sequence ID" value="KAG0142474.1"/>
    <property type="molecule type" value="Genomic_DNA"/>
</dbReference>
<proteinExistence type="predicted"/>
<accession>A0A9P6NE32</accession>
<evidence type="ECO:0000313" key="2">
    <source>
        <dbReference type="Proteomes" id="UP000886653"/>
    </source>
</evidence>
<name>A0A9P6NE32_9BASI</name>
<dbReference type="AlphaFoldDB" id="A0A9P6NE32"/>
<keyword evidence="2" id="KW-1185">Reference proteome</keyword>
<gene>
    <name evidence="1" type="ORF">CROQUDRAFT_97484</name>
</gene>
<reference evidence="1" key="1">
    <citation type="submission" date="2013-11" db="EMBL/GenBank/DDBJ databases">
        <title>Genome sequence of the fusiform rust pathogen reveals effectors for host alternation and coevolution with pine.</title>
        <authorList>
            <consortium name="DOE Joint Genome Institute"/>
            <person name="Smith K."/>
            <person name="Pendleton A."/>
            <person name="Kubisiak T."/>
            <person name="Anderson C."/>
            <person name="Salamov A."/>
            <person name="Aerts A."/>
            <person name="Riley R."/>
            <person name="Clum A."/>
            <person name="Lindquist E."/>
            <person name="Ence D."/>
            <person name="Campbell M."/>
            <person name="Kronenberg Z."/>
            <person name="Feau N."/>
            <person name="Dhillon B."/>
            <person name="Hamelin R."/>
            <person name="Burleigh J."/>
            <person name="Smith J."/>
            <person name="Yandell M."/>
            <person name="Nelson C."/>
            <person name="Grigoriev I."/>
            <person name="Davis J."/>
        </authorList>
    </citation>
    <scope>NUCLEOTIDE SEQUENCE</scope>
    <source>
        <strain evidence="1">G11</strain>
    </source>
</reference>
<comment type="caution">
    <text evidence="1">The sequence shown here is derived from an EMBL/GenBank/DDBJ whole genome shotgun (WGS) entry which is preliminary data.</text>
</comment>
<dbReference type="Proteomes" id="UP000886653">
    <property type="component" value="Unassembled WGS sequence"/>
</dbReference>
<sequence>MAVFLMTDVSNYWDLKRPLADSMMEMALDKCMLHMSATSGEGHGRRKCQHSGIFAAELST</sequence>
<protein>
    <submittedName>
        <fullName evidence="1">Uncharacterized protein</fullName>
    </submittedName>
</protein>
<evidence type="ECO:0000313" key="1">
    <source>
        <dbReference type="EMBL" id="KAG0142474.1"/>
    </source>
</evidence>
<organism evidence="1 2">
    <name type="scientific">Cronartium quercuum f. sp. fusiforme G11</name>
    <dbReference type="NCBI Taxonomy" id="708437"/>
    <lineage>
        <taxon>Eukaryota</taxon>
        <taxon>Fungi</taxon>
        <taxon>Dikarya</taxon>
        <taxon>Basidiomycota</taxon>
        <taxon>Pucciniomycotina</taxon>
        <taxon>Pucciniomycetes</taxon>
        <taxon>Pucciniales</taxon>
        <taxon>Coleosporiaceae</taxon>
        <taxon>Cronartium</taxon>
    </lineage>
</organism>